<evidence type="ECO:0000256" key="7">
    <source>
        <dbReference type="ARBA" id="ARBA00023172"/>
    </source>
</evidence>
<dbReference type="NCBIfam" id="TIGR00619">
    <property type="entry name" value="sbcd"/>
    <property type="match status" value="1"/>
</dbReference>
<evidence type="ECO:0000256" key="5">
    <source>
        <dbReference type="ARBA" id="ARBA00022801"/>
    </source>
</evidence>
<dbReference type="InterPro" id="IPR041796">
    <property type="entry name" value="Mre11_N"/>
</dbReference>
<keyword evidence="12" id="KW-1185">Reference proteome</keyword>
<dbReference type="CDD" id="cd00840">
    <property type="entry name" value="MPP_Mre11_N"/>
    <property type="match status" value="1"/>
</dbReference>
<name>A0A4V2V2M5_9BACI</name>
<dbReference type="InterPro" id="IPR026843">
    <property type="entry name" value="SbcD_C"/>
</dbReference>
<evidence type="ECO:0000259" key="9">
    <source>
        <dbReference type="Pfam" id="PF00149"/>
    </source>
</evidence>
<dbReference type="SUPFAM" id="SSF56300">
    <property type="entry name" value="Metallo-dependent phosphatases"/>
    <property type="match status" value="1"/>
</dbReference>
<keyword evidence="7 8" id="KW-0233">DNA recombination</keyword>
<keyword evidence="6 8" id="KW-0269">Exonuclease</keyword>
<dbReference type="InterPro" id="IPR004593">
    <property type="entry name" value="SbcD"/>
</dbReference>
<comment type="caution">
    <text evidence="11">The sequence shown here is derived from an EMBL/GenBank/DDBJ whole genome shotgun (WGS) entry which is preliminary data.</text>
</comment>
<organism evidence="11 12">
    <name type="scientific">Melghiribacillus thermohalophilus</name>
    <dbReference type="NCBI Taxonomy" id="1324956"/>
    <lineage>
        <taxon>Bacteria</taxon>
        <taxon>Bacillati</taxon>
        <taxon>Bacillota</taxon>
        <taxon>Bacilli</taxon>
        <taxon>Bacillales</taxon>
        <taxon>Bacillaceae</taxon>
        <taxon>Melghiribacillus</taxon>
    </lineage>
</organism>
<comment type="function">
    <text evidence="8">SbcCD cleaves DNA hairpin structures. These structures can inhibit DNA replication and are intermediates in certain DNA recombination reactions. The complex acts as a 3'-&gt;5' double strand exonuclease that can open hairpins. It also has a 5' single-strand endonuclease activity.</text>
</comment>
<dbReference type="PANTHER" id="PTHR30337">
    <property type="entry name" value="COMPONENT OF ATP-DEPENDENT DSDNA EXONUCLEASE"/>
    <property type="match status" value="1"/>
</dbReference>
<keyword evidence="4 8" id="KW-0540">Nuclease</keyword>
<dbReference type="RefSeq" id="WP_132370940.1">
    <property type="nucleotide sequence ID" value="NZ_SMAN01000003.1"/>
</dbReference>
<keyword evidence="5 8" id="KW-0378">Hydrolase</keyword>
<evidence type="ECO:0000256" key="2">
    <source>
        <dbReference type="ARBA" id="ARBA00011322"/>
    </source>
</evidence>
<dbReference type="OrthoDB" id="9773856at2"/>
<dbReference type="Pfam" id="PF00149">
    <property type="entry name" value="Metallophos"/>
    <property type="match status" value="1"/>
</dbReference>
<dbReference type="GO" id="GO:0008408">
    <property type="term" value="F:3'-5' exonuclease activity"/>
    <property type="evidence" value="ECO:0007669"/>
    <property type="project" value="InterPro"/>
</dbReference>
<dbReference type="EMBL" id="SMAN01000003">
    <property type="protein sequence ID" value="TCT25505.1"/>
    <property type="molecule type" value="Genomic_DNA"/>
</dbReference>
<evidence type="ECO:0000256" key="8">
    <source>
        <dbReference type="RuleBase" id="RU363069"/>
    </source>
</evidence>
<dbReference type="InterPro" id="IPR004843">
    <property type="entry name" value="Calcineurin-like_PHP"/>
</dbReference>
<dbReference type="GO" id="GO:0006310">
    <property type="term" value="P:DNA recombination"/>
    <property type="evidence" value="ECO:0007669"/>
    <property type="project" value="UniProtKB-KW"/>
</dbReference>
<evidence type="ECO:0000256" key="6">
    <source>
        <dbReference type="ARBA" id="ARBA00022839"/>
    </source>
</evidence>
<keyword evidence="8" id="KW-0255">Endonuclease</keyword>
<evidence type="ECO:0000256" key="3">
    <source>
        <dbReference type="ARBA" id="ARBA00013365"/>
    </source>
</evidence>
<feature type="domain" description="Nuclease SbcCD subunit D C-terminal" evidence="10">
    <location>
        <begin position="268"/>
        <end position="355"/>
    </location>
</feature>
<dbReference type="AlphaFoldDB" id="A0A4V2V2M5"/>
<dbReference type="Pfam" id="PF12320">
    <property type="entry name" value="SbcD_C"/>
    <property type="match status" value="1"/>
</dbReference>
<dbReference type="InterPro" id="IPR050535">
    <property type="entry name" value="DNA_Repair-Maintenance_Comp"/>
</dbReference>
<dbReference type="GO" id="GO:0004519">
    <property type="term" value="F:endonuclease activity"/>
    <property type="evidence" value="ECO:0007669"/>
    <property type="project" value="UniProtKB-KW"/>
</dbReference>
<dbReference type="InterPro" id="IPR029052">
    <property type="entry name" value="Metallo-depent_PP-like"/>
</dbReference>
<dbReference type="Gene3D" id="3.60.21.10">
    <property type="match status" value="1"/>
</dbReference>
<evidence type="ECO:0000259" key="10">
    <source>
        <dbReference type="Pfam" id="PF12320"/>
    </source>
</evidence>
<dbReference type="GO" id="GO:0006260">
    <property type="term" value="P:DNA replication"/>
    <property type="evidence" value="ECO:0007669"/>
    <property type="project" value="UniProtKB-KW"/>
</dbReference>
<accession>A0A4V2V2M5</accession>
<reference evidence="11 12" key="1">
    <citation type="submission" date="2019-03" db="EMBL/GenBank/DDBJ databases">
        <title>Genomic Encyclopedia of Type Strains, Phase IV (KMG-IV): sequencing the most valuable type-strain genomes for metagenomic binning, comparative biology and taxonomic classification.</title>
        <authorList>
            <person name="Goeker M."/>
        </authorList>
    </citation>
    <scope>NUCLEOTIDE SEQUENCE [LARGE SCALE GENOMIC DNA]</scope>
    <source>
        <strain evidence="11 12">DSM 25894</strain>
    </source>
</reference>
<comment type="similarity">
    <text evidence="1 8">Belongs to the SbcD family.</text>
</comment>
<evidence type="ECO:0000256" key="1">
    <source>
        <dbReference type="ARBA" id="ARBA00010555"/>
    </source>
</evidence>
<sequence length="382" mass="43913">MKIVHTADWHLGKIIHNVYMTEDQEYVLRQFLDRLTDIHPDAVIIAGDLYDRAIPPKEAVTLLNDILTAMVQEMNIPVLAVTGNHDSPDRMDFGSGLLRRQHLYIQARLDPDLNAVVLKDEHGPVYFHLIPYLEPAEARVILGDEQISSHQEMMEAITNQIADKYDLDKDRHIFVGHAFLAGGMESESEERLSVIGGAPYVDASLFEAFTYTALGHLHQPQKVKHEHIRYSGSILKYSFSEANHQKSFTLIELDGRGVKQIEKIPLRPLRDVRVVEGFLNELLDPALASDDYLHLRLLDDGQIMDPIGKLRKNYPNILRLERMGRGGPSLKQLDQVKKRQQMSHLDLFSSFYEYMKNEEIPEKRKEMVAEVIQEMMEAERRK</sequence>
<proteinExistence type="inferred from homology"/>
<feature type="domain" description="Calcineurin-like phosphoesterase" evidence="9">
    <location>
        <begin position="1"/>
        <end position="219"/>
    </location>
</feature>
<evidence type="ECO:0000313" key="12">
    <source>
        <dbReference type="Proteomes" id="UP000294650"/>
    </source>
</evidence>
<gene>
    <name evidence="8" type="primary">sbcD</name>
    <name evidence="11" type="ORF">EDD68_10358</name>
</gene>
<evidence type="ECO:0000313" key="11">
    <source>
        <dbReference type="EMBL" id="TCT25505.1"/>
    </source>
</evidence>
<dbReference type="PANTHER" id="PTHR30337:SF0">
    <property type="entry name" value="NUCLEASE SBCCD SUBUNIT D"/>
    <property type="match status" value="1"/>
</dbReference>
<dbReference type="Proteomes" id="UP000294650">
    <property type="component" value="Unassembled WGS sequence"/>
</dbReference>
<keyword evidence="8" id="KW-0235">DNA replication</keyword>
<comment type="subunit">
    <text evidence="2 8">Heterodimer of SbcC and SbcD.</text>
</comment>
<evidence type="ECO:0000256" key="4">
    <source>
        <dbReference type="ARBA" id="ARBA00022722"/>
    </source>
</evidence>
<protein>
    <recommendedName>
        <fullName evidence="3 8">Nuclease SbcCD subunit D</fullName>
    </recommendedName>
</protein>